<keyword evidence="5 10" id="KW-0812">Transmembrane</keyword>
<dbReference type="PANTHER" id="PTHR48022">
    <property type="entry name" value="PLASTIDIC GLUCOSE TRANSPORTER 4"/>
    <property type="match status" value="1"/>
</dbReference>
<dbReference type="GO" id="GO:0005886">
    <property type="term" value="C:plasma membrane"/>
    <property type="evidence" value="ECO:0007669"/>
    <property type="project" value="TreeGrafter"/>
</dbReference>
<dbReference type="Pfam" id="PF00083">
    <property type="entry name" value="Sugar_tr"/>
    <property type="match status" value="1"/>
</dbReference>
<dbReference type="PANTHER" id="PTHR48022:SF75">
    <property type="entry name" value="GALACTOSE TRANSPORTER-RELATED"/>
    <property type="match status" value="1"/>
</dbReference>
<dbReference type="InterPro" id="IPR050360">
    <property type="entry name" value="MFS_Sugar_Transporters"/>
</dbReference>
<dbReference type="OrthoDB" id="5141738at2759"/>
<keyword evidence="6 10" id="KW-1133">Transmembrane helix</keyword>
<keyword evidence="4" id="KW-0762">Sugar transport</keyword>
<feature type="compositionally biased region" description="Basic and acidic residues" evidence="9">
    <location>
        <begin position="15"/>
        <end position="25"/>
    </location>
</feature>
<dbReference type="InterPro" id="IPR005828">
    <property type="entry name" value="MFS_sugar_transport-like"/>
</dbReference>
<dbReference type="InterPro" id="IPR003663">
    <property type="entry name" value="Sugar/inositol_transpt"/>
</dbReference>
<evidence type="ECO:0000256" key="3">
    <source>
        <dbReference type="ARBA" id="ARBA00022448"/>
    </source>
</evidence>
<dbReference type="AlphaFoldDB" id="A0A448YPL8"/>
<dbReference type="Gene3D" id="1.20.1250.20">
    <property type="entry name" value="MFS general substrate transporter like domains"/>
    <property type="match status" value="1"/>
</dbReference>
<feature type="transmembrane region" description="Helical" evidence="10">
    <location>
        <begin position="473"/>
        <end position="494"/>
    </location>
</feature>
<dbReference type="SUPFAM" id="SSF103473">
    <property type="entry name" value="MFS general substrate transporter"/>
    <property type="match status" value="1"/>
</dbReference>
<dbReference type="Proteomes" id="UP000290900">
    <property type="component" value="Unassembled WGS sequence"/>
</dbReference>
<feature type="transmembrane region" description="Helical" evidence="10">
    <location>
        <begin position="184"/>
        <end position="207"/>
    </location>
</feature>
<feature type="transmembrane region" description="Helical" evidence="10">
    <location>
        <begin position="95"/>
        <end position="117"/>
    </location>
</feature>
<feature type="region of interest" description="Disordered" evidence="9">
    <location>
        <begin position="1"/>
        <end position="30"/>
    </location>
</feature>
<dbReference type="InterPro" id="IPR020846">
    <property type="entry name" value="MFS_dom"/>
</dbReference>
<feature type="transmembrane region" description="Helical" evidence="10">
    <location>
        <begin position="369"/>
        <end position="390"/>
    </location>
</feature>
<feature type="transmembrane region" description="Helical" evidence="10">
    <location>
        <begin position="147"/>
        <end position="172"/>
    </location>
</feature>
<comment type="subcellular location">
    <subcellularLocation>
        <location evidence="1">Membrane</location>
        <topology evidence="1">Multi-pass membrane protein</topology>
    </subcellularLocation>
</comment>
<gene>
    <name evidence="12" type="ORF">BRENAR_LOCUS3613</name>
</gene>
<dbReference type="PROSITE" id="PS00217">
    <property type="entry name" value="SUGAR_TRANSPORT_2"/>
    <property type="match status" value="1"/>
</dbReference>
<organism evidence="12 13">
    <name type="scientific">Brettanomyces naardenensis</name>
    <name type="common">Yeast</name>
    <dbReference type="NCBI Taxonomy" id="13370"/>
    <lineage>
        <taxon>Eukaryota</taxon>
        <taxon>Fungi</taxon>
        <taxon>Dikarya</taxon>
        <taxon>Ascomycota</taxon>
        <taxon>Saccharomycotina</taxon>
        <taxon>Pichiomycetes</taxon>
        <taxon>Pichiales</taxon>
        <taxon>Pichiaceae</taxon>
        <taxon>Brettanomyces</taxon>
    </lineage>
</organism>
<feature type="transmembrane region" description="Helical" evidence="10">
    <location>
        <begin position="340"/>
        <end position="362"/>
    </location>
</feature>
<keyword evidence="13" id="KW-1185">Reference proteome</keyword>
<evidence type="ECO:0000256" key="6">
    <source>
        <dbReference type="ARBA" id="ARBA00022989"/>
    </source>
</evidence>
<dbReference type="GO" id="GO:0055056">
    <property type="term" value="F:D-glucose transmembrane transporter activity"/>
    <property type="evidence" value="ECO:0007669"/>
    <property type="project" value="UniProtKB-ARBA"/>
</dbReference>
<reference evidence="12 13" key="1">
    <citation type="submission" date="2018-12" db="EMBL/GenBank/DDBJ databases">
        <authorList>
            <person name="Tiukova I."/>
            <person name="Dainat J."/>
        </authorList>
    </citation>
    <scope>NUCLEOTIDE SEQUENCE [LARGE SCALE GENOMIC DNA]</scope>
</reference>
<keyword evidence="3 8" id="KW-0813">Transport</keyword>
<evidence type="ECO:0000313" key="12">
    <source>
        <dbReference type="EMBL" id="VEU22882.1"/>
    </source>
</evidence>
<evidence type="ECO:0000256" key="7">
    <source>
        <dbReference type="ARBA" id="ARBA00023136"/>
    </source>
</evidence>
<feature type="compositionally biased region" description="Polar residues" evidence="9">
    <location>
        <begin position="1"/>
        <end position="14"/>
    </location>
</feature>
<accession>A0A448YPL8</accession>
<keyword evidence="7 10" id="KW-0472">Membrane</keyword>
<sequence>MSQAQNSDSMSQQETSERESKDDFSKVPAAPLEDSEKPHVYLVLTFITFLISFGAFIYGWDSGTISGIVNTPDYLSRFGQWSSKDKDYYLSEVRMGLIVSIFNIGATFGGITLGRLADKWGRRIGVMLSTCVYIVGCVIQISSSHSWVQYFIGRILSGLSVGCNCVVCPMYISELSPRSIRGTMVTVYQLMQSGGLFLGYCACYGSYHNFSDSRQWRIPLGLCFAFALLLILGLAFAPESPRFLVKAERFDEAKKSLSRVTGASEDSSFISSEIEDLAAGVEAERIAGSSSWGELVTGKPKIFYRVVMGVMLQALQQLTGDNYFFYYSNTIFHAVGMSDSYLTSIVIGAVFFGSTVVPLYVMDHFGRRVTLLSGTAGMMVCLVVFASIGTKALYPGEYGVNPNKSVGDGMIFLACLFMFFFAYSFGPGPYVITSESYPLRLRAKGIAIASMGNWLWGFLIGFFTPFITGKIHFAYGYVFFGCTVFAFIFIFTCVPETKGLRLEDVDELYRNLRPGFAWQAKVEPKFPDAETAVGTIDNVKANAAE</sequence>
<evidence type="ECO:0000313" key="13">
    <source>
        <dbReference type="Proteomes" id="UP000290900"/>
    </source>
</evidence>
<evidence type="ECO:0000256" key="5">
    <source>
        <dbReference type="ARBA" id="ARBA00022692"/>
    </source>
</evidence>
<dbReference type="NCBIfam" id="TIGR00879">
    <property type="entry name" value="SP"/>
    <property type="match status" value="1"/>
</dbReference>
<evidence type="ECO:0000259" key="11">
    <source>
        <dbReference type="PROSITE" id="PS50850"/>
    </source>
</evidence>
<feature type="domain" description="Major facilitator superfamily (MFS) profile" evidence="11">
    <location>
        <begin position="47"/>
        <end position="498"/>
    </location>
</feature>
<feature type="transmembrane region" description="Helical" evidence="10">
    <location>
        <begin position="40"/>
        <end position="60"/>
    </location>
</feature>
<dbReference type="STRING" id="13370.A0A448YPL8"/>
<dbReference type="InParanoid" id="A0A448YPL8"/>
<dbReference type="GO" id="GO:0005351">
    <property type="term" value="F:carbohydrate:proton symporter activity"/>
    <property type="evidence" value="ECO:0007669"/>
    <property type="project" value="TreeGrafter"/>
</dbReference>
<feature type="transmembrane region" description="Helical" evidence="10">
    <location>
        <begin position="219"/>
        <end position="237"/>
    </location>
</feature>
<evidence type="ECO:0000256" key="1">
    <source>
        <dbReference type="ARBA" id="ARBA00004141"/>
    </source>
</evidence>
<evidence type="ECO:0000256" key="10">
    <source>
        <dbReference type="SAM" id="Phobius"/>
    </source>
</evidence>
<evidence type="ECO:0000256" key="2">
    <source>
        <dbReference type="ARBA" id="ARBA00010992"/>
    </source>
</evidence>
<dbReference type="EMBL" id="CAACVR010000032">
    <property type="protein sequence ID" value="VEU22882.1"/>
    <property type="molecule type" value="Genomic_DNA"/>
</dbReference>
<dbReference type="InterPro" id="IPR005829">
    <property type="entry name" value="Sugar_transporter_CS"/>
</dbReference>
<dbReference type="CDD" id="cd17356">
    <property type="entry name" value="MFS_HXT"/>
    <property type="match status" value="1"/>
</dbReference>
<comment type="similarity">
    <text evidence="2 8">Belongs to the major facilitator superfamily. Sugar transporter (TC 2.A.1.1) family.</text>
</comment>
<feature type="transmembrane region" description="Helical" evidence="10">
    <location>
        <begin position="410"/>
        <end position="433"/>
    </location>
</feature>
<feature type="transmembrane region" description="Helical" evidence="10">
    <location>
        <begin position="302"/>
        <end position="320"/>
    </location>
</feature>
<dbReference type="FunCoup" id="A0A448YPL8">
    <property type="interactions" value="1455"/>
</dbReference>
<proteinExistence type="inferred from homology"/>
<evidence type="ECO:0000256" key="4">
    <source>
        <dbReference type="ARBA" id="ARBA00022597"/>
    </source>
</evidence>
<evidence type="ECO:0000256" key="8">
    <source>
        <dbReference type="RuleBase" id="RU003346"/>
    </source>
</evidence>
<feature type="transmembrane region" description="Helical" evidence="10">
    <location>
        <begin position="445"/>
        <end position="467"/>
    </location>
</feature>
<name>A0A448YPL8_BRENA</name>
<protein>
    <submittedName>
        <fullName evidence="12">DEKNAAC103968</fullName>
    </submittedName>
</protein>
<dbReference type="PROSITE" id="PS50850">
    <property type="entry name" value="MFS"/>
    <property type="match status" value="1"/>
</dbReference>
<dbReference type="InterPro" id="IPR036259">
    <property type="entry name" value="MFS_trans_sf"/>
</dbReference>
<dbReference type="PRINTS" id="PR00171">
    <property type="entry name" value="SUGRTRNSPORT"/>
</dbReference>
<dbReference type="PROSITE" id="PS00216">
    <property type="entry name" value="SUGAR_TRANSPORT_1"/>
    <property type="match status" value="1"/>
</dbReference>
<dbReference type="FunFam" id="1.20.1250.20:FF:000044">
    <property type="entry name" value="Hexose transporter Hxt3p"/>
    <property type="match status" value="1"/>
</dbReference>
<evidence type="ECO:0000256" key="9">
    <source>
        <dbReference type="SAM" id="MobiDB-lite"/>
    </source>
</evidence>
<feature type="transmembrane region" description="Helical" evidence="10">
    <location>
        <begin position="124"/>
        <end position="141"/>
    </location>
</feature>